<protein>
    <submittedName>
        <fullName evidence="2">Uncharacterized protein</fullName>
    </submittedName>
</protein>
<accession>A0A542BQT7</accession>
<dbReference type="OrthoDB" id="6496964at2"/>
<name>A0A542BQT7_SERFO</name>
<evidence type="ECO:0000256" key="1">
    <source>
        <dbReference type="SAM" id="SignalP"/>
    </source>
</evidence>
<feature type="signal peptide" evidence="1">
    <location>
        <begin position="1"/>
        <end position="26"/>
    </location>
</feature>
<sequence length="180" mass="19360">MPLPALSKKIVSLAVLLALSLPAAWAAQSQPASQSEAATPIPSALLGRWSVTKIIPTQTVGCWDEKQAQQLVGNQIDYKAGSFTWNGQILRNQGVTTTTVEAQEFVEDNASDSAYVDFPILGISTPAVQRIIIQHQDISVPGITDQGSEGIPGDNVLVKDSNTLIFSQCGVWFEAQRLKK</sequence>
<reference evidence="2" key="1">
    <citation type="submission" date="2019-06" db="EMBL/GenBank/DDBJ databases">
        <authorList>
            <person name="Deangelis K."/>
            <person name="Huntemann M."/>
            <person name="Clum A."/>
            <person name="Pillay M."/>
            <person name="Palaniappan K."/>
            <person name="Varghese N."/>
            <person name="Mikhailova N."/>
            <person name="Stamatis D."/>
            <person name="Reddy T."/>
            <person name="Daum C."/>
            <person name="Shapiro N."/>
            <person name="Ivanova N."/>
            <person name="Kyrpides N."/>
            <person name="Woyke T."/>
        </authorList>
    </citation>
    <scope>NUCLEOTIDE SEQUENCE [LARGE SCALE GENOMIC DNA]</scope>
    <source>
        <strain evidence="2">128R</strain>
    </source>
</reference>
<dbReference type="AlphaFoldDB" id="A0A542BQT7"/>
<feature type="chain" id="PRO_5021911713" evidence="1">
    <location>
        <begin position="27"/>
        <end position="180"/>
    </location>
</feature>
<comment type="caution">
    <text evidence="2">The sequence shown here is derived from an EMBL/GenBank/DDBJ whole genome shotgun (WGS) entry which is preliminary data.</text>
</comment>
<dbReference type="EMBL" id="VISQ01000001">
    <property type="protein sequence ID" value="TVZ71535.1"/>
    <property type="molecule type" value="Genomic_DNA"/>
</dbReference>
<keyword evidence="1" id="KW-0732">Signal</keyword>
<reference evidence="2" key="2">
    <citation type="submission" date="2019-08" db="EMBL/GenBank/DDBJ databases">
        <title>Investigation of anaerobic lignin degradation for improved lignocellulosic biofuels.</title>
        <authorList>
            <person name="Deangelis K.PhD."/>
        </authorList>
    </citation>
    <scope>NUCLEOTIDE SEQUENCE [LARGE SCALE GENOMIC DNA]</scope>
    <source>
        <strain evidence="2">128R</strain>
    </source>
</reference>
<organism evidence="2">
    <name type="scientific">Serratia fonticola</name>
    <dbReference type="NCBI Taxonomy" id="47917"/>
    <lineage>
        <taxon>Bacteria</taxon>
        <taxon>Pseudomonadati</taxon>
        <taxon>Pseudomonadota</taxon>
        <taxon>Gammaproteobacteria</taxon>
        <taxon>Enterobacterales</taxon>
        <taxon>Yersiniaceae</taxon>
        <taxon>Serratia</taxon>
    </lineage>
</organism>
<proteinExistence type="predicted"/>
<gene>
    <name evidence="2" type="ORF">FHU10_4167</name>
</gene>
<evidence type="ECO:0000313" key="2">
    <source>
        <dbReference type="EMBL" id="TVZ71535.1"/>
    </source>
</evidence>